<evidence type="ECO:0000313" key="2">
    <source>
        <dbReference type="EMBL" id="PTB67262.1"/>
    </source>
</evidence>
<feature type="compositionally biased region" description="Low complexity" evidence="1">
    <location>
        <begin position="316"/>
        <end position="332"/>
    </location>
</feature>
<dbReference type="OrthoDB" id="5334391at2759"/>
<dbReference type="EMBL" id="KZ680211">
    <property type="protein sequence ID" value="PTB67262.1"/>
    <property type="molecule type" value="Genomic_DNA"/>
</dbReference>
<feature type="region of interest" description="Disordered" evidence="1">
    <location>
        <begin position="463"/>
        <end position="492"/>
    </location>
</feature>
<evidence type="ECO:0000313" key="3">
    <source>
        <dbReference type="Proteomes" id="UP000241546"/>
    </source>
</evidence>
<feature type="compositionally biased region" description="Low complexity" evidence="1">
    <location>
        <begin position="571"/>
        <end position="589"/>
    </location>
</feature>
<dbReference type="Proteomes" id="UP000241546">
    <property type="component" value="Unassembled WGS sequence"/>
</dbReference>
<dbReference type="SUPFAM" id="SSF81383">
    <property type="entry name" value="F-box domain"/>
    <property type="match status" value="1"/>
</dbReference>
<name>A0A2T4BD49_9HYPO</name>
<dbReference type="AlphaFoldDB" id="A0A2T4BD49"/>
<dbReference type="GeneID" id="36605041"/>
<evidence type="ECO:0000256" key="1">
    <source>
        <dbReference type="SAM" id="MobiDB-lite"/>
    </source>
</evidence>
<organism evidence="2 3">
    <name type="scientific">Trichoderma citrinoviride</name>
    <dbReference type="NCBI Taxonomy" id="58853"/>
    <lineage>
        <taxon>Eukaryota</taxon>
        <taxon>Fungi</taxon>
        <taxon>Dikarya</taxon>
        <taxon>Ascomycota</taxon>
        <taxon>Pezizomycotina</taxon>
        <taxon>Sordariomycetes</taxon>
        <taxon>Hypocreomycetidae</taxon>
        <taxon>Hypocreales</taxon>
        <taxon>Hypocreaceae</taxon>
        <taxon>Trichoderma</taxon>
    </lineage>
</organism>
<feature type="region of interest" description="Disordered" evidence="1">
    <location>
        <begin position="312"/>
        <end position="351"/>
    </location>
</feature>
<dbReference type="InterPro" id="IPR036047">
    <property type="entry name" value="F-box-like_dom_sf"/>
</dbReference>
<protein>
    <recommendedName>
        <fullName evidence="4">F-box domain-containing protein</fullName>
    </recommendedName>
</protein>
<feature type="region of interest" description="Disordered" evidence="1">
    <location>
        <begin position="560"/>
        <end position="607"/>
    </location>
</feature>
<sequence length="649" mass="72793">MPLSLTDLPYTIFTAIIAHLSPTQTILCRRLSRAFLAALTRNDLCISLILAHFPRSLEGRRLRKFLKSNNLAALESGDWAAVFATLARRYYHLGNALPWKVERVTVLKDEDVLRGVAPWERHLSLNGKTAPFHFWDPVWTVAPGEGLLVYPAAAADVLDADDAKVPRYRARDLQTEREVDVPFDLRGKIVRRVRISHGVLVFEWCEQEPIAPDEAVSTHRHYASVYSVRRTGSWDGVIPRREDGGEVGDASSRTSEESTWEFELRCEFRIHPLGFYLDHQERFFSTHNATHYVVYTWQPWPNAEPIESLTIWELGPPSSSTPQPSQQPSESATPPPEHHHPNTNNPSSPRIIRKMHGRDLRDLSLRQSHRPALRAMALDDCTWDAARSCACGHVFFTEEEHRWSAGPHSSAHPPRLHRVKTTGIPLVGQGPRWVDDCGGGGGVNLRFCWRGRWRRDMTEAEEEDGVTFYDDDDDDNDEGGSAGNDDGGIAWSPERAWSHSQTWPGRAPCWRHDDFPYVTLSEVFDAAAGVRVIARDCFMLETLSVHIRPKIRVQGVGSNGAKLVSGRRGTTDTNKTTTAASTSTTASTTAKDHASSSSRQTHKIASKNGHEVQFADAMWSEMMGKGFICGDERWLVGEDTKGDVTILVF</sequence>
<keyword evidence="3" id="KW-1185">Reference proteome</keyword>
<gene>
    <name evidence="2" type="ORF">BBK36DRAFT_1196020</name>
</gene>
<accession>A0A2T4BD49</accession>
<dbReference type="RefSeq" id="XP_024750582.1">
    <property type="nucleotide sequence ID" value="XM_024896923.1"/>
</dbReference>
<proteinExistence type="predicted"/>
<reference evidence="3" key="1">
    <citation type="submission" date="2016-07" db="EMBL/GenBank/DDBJ databases">
        <title>Multiple horizontal gene transfer events from other fungi enriched the ability of initially mycotrophic Trichoderma (Ascomycota) to feed on dead plant biomass.</title>
        <authorList>
            <consortium name="DOE Joint Genome Institute"/>
            <person name="Atanasova L."/>
            <person name="Chenthamara K."/>
            <person name="Zhang J."/>
            <person name="Grujic M."/>
            <person name="Henrissat B."/>
            <person name="Kuo A."/>
            <person name="Aerts A."/>
            <person name="Salamov A."/>
            <person name="Lipzen A."/>
            <person name="Labutti K."/>
            <person name="Barry K."/>
            <person name="Miao Y."/>
            <person name="Rahimi M.J."/>
            <person name="Shen Q."/>
            <person name="Grigoriev I.V."/>
            <person name="Kubicek C.P."/>
            <person name="Druzhinina I.S."/>
        </authorList>
    </citation>
    <scope>NUCLEOTIDE SEQUENCE [LARGE SCALE GENOMIC DNA]</scope>
    <source>
        <strain evidence="3">TUCIM 6016</strain>
    </source>
</reference>
<evidence type="ECO:0008006" key="4">
    <source>
        <dbReference type="Google" id="ProtNLM"/>
    </source>
</evidence>
<feature type="compositionally biased region" description="Acidic residues" evidence="1">
    <location>
        <begin position="463"/>
        <end position="478"/>
    </location>
</feature>